<dbReference type="GO" id="GO:0016600">
    <property type="term" value="C:flotillin complex"/>
    <property type="evidence" value="ECO:0007669"/>
    <property type="project" value="TreeGrafter"/>
</dbReference>
<reference evidence="6" key="1">
    <citation type="journal article" date="2011" name="Genome Biol.">
        <title>The draft genome of the carcinogenic human liver fluke Clonorchis sinensis.</title>
        <authorList>
            <person name="Wang X."/>
            <person name="Chen W."/>
            <person name="Huang Y."/>
            <person name="Sun J."/>
            <person name="Men J."/>
            <person name="Liu H."/>
            <person name="Luo F."/>
            <person name="Guo L."/>
            <person name="Lv X."/>
            <person name="Deng C."/>
            <person name="Zhou C."/>
            <person name="Fan Y."/>
            <person name="Li X."/>
            <person name="Huang L."/>
            <person name="Hu Y."/>
            <person name="Liang C."/>
            <person name="Hu X."/>
            <person name="Xu J."/>
            <person name="Yu X."/>
        </authorList>
    </citation>
    <scope>NUCLEOTIDE SEQUENCE [LARGE SCALE GENOMIC DNA]</scope>
    <source>
        <strain evidence="6">Henan</strain>
    </source>
</reference>
<evidence type="ECO:0000256" key="3">
    <source>
        <dbReference type="ARBA" id="ARBA00023136"/>
    </source>
</evidence>
<sequence>MGWGFNTCGPNEAMVVSGCGLRKPVHVIGGRKFIWPCLQRVERMPLNTMTLIIESPRIYTKLGVPITVTGVAQVGILLVHRSVAFSLYWGGGRDGSVVRARIY</sequence>
<evidence type="ECO:0000313" key="7">
    <source>
        <dbReference type="Proteomes" id="UP000008909"/>
    </source>
</evidence>
<evidence type="ECO:0000313" key="6">
    <source>
        <dbReference type="EMBL" id="GAA57161.1"/>
    </source>
</evidence>
<dbReference type="GO" id="GO:0045807">
    <property type="term" value="P:positive regulation of endocytosis"/>
    <property type="evidence" value="ECO:0007669"/>
    <property type="project" value="TreeGrafter"/>
</dbReference>
<accession>G7YW31</accession>
<dbReference type="GO" id="GO:0070528">
    <property type="term" value="P:protein kinase C signaling"/>
    <property type="evidence" value="ECO:0007669"/>
    <property type="project" value="TreeGrafter"/>
</dbReference>
<dbReference type="PANTHER" id="PTHR13806">
    <property type="entry name" value="FLOTILLIN-RELATED"/>
    <property type="match status" value="1"/>
</dbReference>
<dbReference type="InterPro" id="IPR036013">
    <property type="entry name" value="Band_7/SPFH_dom_sf"/>
</dbReference>
<comment type="similarity">
    <text evidence="2 4">Belongs to the band 7/mec-2 family. Flotillin subfamily.</text>
</comment>
<reference key="2">
    <citation type="submission" date="2011-10" db="EMBL/GenBank/DDBJ databases">
        <title>The genome and transcriptome sequence of Clonorchis sinensis provide insights into the carcinogenic liver fluke.</title>
        <authorList>
            <person name="Wang X."/>
            <person name="Huang Y."/>
            <person name="Chen W."/>
            <person name="Liu H."/>
            <person name="Guo L."/>
            <person name="Chen Y."/>
            <person name="Luo F."/>
            <person name="Zhou W."/>
            <person name="Sun J."/>
            <person name="Mao Q."/>
            <person name="Liang P."/>
            <person name="Zhou C."/>
            <person name="Tian Y."/>
            <person name="Men J."/>
            <person name="Lv X."/>
            <person name="Huang L."/>
            <person name="Zhou J."/>
            <person name="Hu Y."/>
            <person name="Li R."/>
            <person name="Zhang F."/>
            <person name="Lei H."/>
            <person name="Li X."/>
            <person name="Hu X."/>
            <person name="Liang C."/>
            <person name="Xu J."/>
            <person name="Wu Z."/>
            <person name="Yu X."/>
        </authorList>
    </citation>
    <scope>NUCLEOTIDE SEQUENCE</scope>
    <source>
        <strain>Henan</strain>
    </source>
</reference>
<dbReference type="PANTHER" id="PTHR13806:SF46">
    <property type="entry name" value="FLOTILLIN-1-RELATED"/>
    <property type="match status" value="1"/>
</dbReference>
<evidence type="ECO:0000256" key="1">
    <source>
        <dbReference type="ARBA" id="ARBA00004370"/>
    </source>
</evidence>
<comment type="subcellular location">
    <subcellularLocation>
        <location evidence="1">Membrane</location>
    </subcellularLocation>
</comment>
<dbReference type="Gene3D" id="3.30.479.30">
    <property type="entry name" value="Band 7 domain"/>
    <property type="match status" value="1"/>
</dbReference>
<dbReference type="InterPro" id="IPR027705">
    <property type="entry name" value="Flotillin_fam"/>
</dbReference>
<name>G7YW31_CLOSI</name>
<dbReference type="GO" id="GO:2000049">
    <property type="term" value="P:positive regulation of cell-cell adhesion mediated by cadherin"/>
    <property type="evidence" value="ECO:0007669"/>
    <property type="project" value="TreeGrafter"/>
</dbReference>
<dbReference type="EMBL" id="DF144569">
    <property type="protein sequence ID" value="GAA57161.1"/>
    <property type="molecule type" value="Genomic_DNA"/>
</dbReference>
<gene>
    <name evidence="6" type="ORF">CLF_112261</name>
</gene>
<dbReference type="GO" id="GO:0031410">
    <property type="term" value="C:cytoplasmic vesicle"/>
    <property type="evidence" value="ECO:0007669"/>
    <property type="project" value="TreeGrafter"/>
</dbReference>
<dbReference type="AlphaFoldDB" id="G7YW31"/>
<dbReference type="Proteomes" id="UP000008909">
    <property type="component" value="Unassembled WGS sequence"/>
</dbReference>
<dbReference type="Pfam" id="PF01145">
    <property type="entry name" value="Band_7"/>
    <property type="match status" value="1"/>
</dbReference>
<evidence type="ECO:0000259" key="5">
    <source>
        <dbReference type="Pfam" id="PF01145"/>
    </source>
</evidence>
<dbReference type="GO" id="GO:1901890">
    <property type="term" value="P:positive regulation of cell junction assembly"/>
    <property type="evidence" value="ECO:0007669"/>
    <property type="project" value="TreeGrafter"/>
</dbReference>
<evidence type="ECO:0000256" key="2">
    <source>
        <dbReference type="ARBA" id="ARBA00007161"/>
    </source>
</evidence>
<dbReference type="GO" id="GO:0002090">
    <property type="term" value="P:regulation of receptor internalization"/>
    <property type="evidence" value="ECO:0007669"/>
    <property type="project" value="TreeGrafter"/>
</dbReference>
<proteinExistence type="inferred from homology"/>
<keyword evidence="7" id="KW-1185">Reference proteome</keyword>
<protein>
    <submittedName>
        <fullName evidence="6">Flotillin-1</fullName>
    </submittedName>
</protein>
<organism evidence="6 7">
    <name type="scientific">Clonorchis sinensis</name>
    <name type="common">Chinese liver fluke</name>
    <dbReference type="NCBI Taxonomy" id="79923"/>
    <lineage>
        <taxon>Eukaryota</taxon>
        <taxon>Metazoa</taxon>
        <taxon>Spiralia</taxon>
        <taxon>Lophotrochozoa</taxon>
        <taxon>Platyhelminthes</taxon>
        <taxon>Trematoda</taxon>
        <taxon>Digenea</taxon>
        <taxon>Opisthorchiida</taxon>
        <taxon>Opisthorchiata</taxon>
        <taxon>Opisthorchiidae</taxon>
        <taxon>Clonorchis</taxon>
    </lineage>
</organism>
<dbReference type="GO" id="GO:0002020">
    <property type="term" value="F:protease binding"/>
    <property type="evidence" value="ECO:0007669"/>
    <property type="project" value="TreeGrafter"/>
</dbReference>
<dbReference type="GO" id="GO:0072659">
    <property type="term" value="P:protein localization to plasma membrane"/>
    <property type="evidence" value="ECO:0007669"/>
    <property type="project" value="TreeGrafter"/>
</dbReference>
<feature type="domain" description="Band 7" evidence="5">
    <location>
        <begin position="9"/>
        <end position="76"/>
    </location>
</feature>
<dbReference type="InterPro" id="IPR001107">
    <property type="entry name" value="Band_7"/>
</dbReference>
<evidence type="ECO:0000256" key="4">
    <source>
        <dbReference type="RuleBase" id="RU366054"/>
    </source>
</evidence>
<dbReference type="SUPFAM" id="SSF117892">
    <property type="entry name" value="Band 7/SPFH domain"/>
    <property type="match status" value="1"/>
</dbReference>
<keyword evidence="3" id="KW-0472">Membrane</keyword>